<keyword evidence="1" id="KW-0732">Signal</keyword>
<dbReference type="EMBL" id="FXUB01000001">
    <property type="protein sequence ID" value="SMP03082.1"/>
    <property type="molecule type" value="Genomic_DNA"/>
</dbReference>
<feature type="signal peptide" evidence="1">
    <location>
        <begin position="1"/>
        <end position="20"/>
    </location>
</feature>
<dbReference type="Proteomes" id="UP001157911">
    <property type="component" value="Unassembled WGS sequence"/>
</dbReference>
<evidence type="ECO:0000256" key="1">
    <source>
        <dbReference type="SAM" id="SignalP"/>
    </source>
</evidence>
<proteinExistence type="predicted"/>
<evidence type="ECO:0000313" key="3">
    <source>
        <dbReference type="Proteomes" id="UP001157911"/>
    </source>
</evidence>
<reference evidence="2 3" key="1">
    <citation type="submission" date="2017-05" db="EMBL/GenBank/DDBJ databases">
        <authorList>
            <person name="Varghese N."/>
            <person name="Submissions S."/>
        </authorList>
    </citation>
    <scope>NUCLEOTIDE SEQUENCE [LARGE SCALE GENOMIC DNA]</scope>
    <source>
        <strain evidence="2 3">DSM 15522</strain>
    </source>
</reference>
<sequence length="684" mass="78305">MKLSLFAATLFLLLCAEAKSAEIGGEGGFYYVKLKNQKSYRTGYDLWNGKKRGFFYNLFIGKKFKIKKGSVFKVSIVSGTTKLPFVNAFTPIEDRLFPYQSRTFDIRELYLRKRHFILENLTLTAGKSRFNFSPVFNDYLWGGKFSYRLKDNLWFNYYQIAGYEGKYLLLNGESEDDVDIFGPEIVWKKGKYVLSAAAIRISDARGNEKGINKNNLILRVKSENEAFDAAVQNGKWGFYGKWENNLLKLEGCAFEKGFTSYGYREGVPDFGVIYHPAVSDLKALRVALKKTYGEFRLFPYVAVYNKSRIEGGSKLLVGSEKSNLFLTAAMGDGDRWGFFTGYSWKGIPQFPFKRFQIPSFKLKNYFDIAGEYANFPQHFYNVQSGYEGWNTAKHVGYWHSTYKLTMYSDRFTVKVSTGRNSKTDYVIWGNTADNFLYQKNAGKLWHFEEAYISIRQLKAGLQNVKIPGFIDANLSGLRYSFRALSGGAFAEREGGHTVKYLFAQTLFKNFGVSGLLRKKESEKDAVAGLHVSIKGLRGGFLREWNRNGSLSSREWGGFLKFEGAIKNLKVNALYEVYSTNFETFGMKEFFRNVSYIYRPGESNIRFLKLLVKKNLELGRKKIDRLKPEIGFIYDRLTRFSGSYVGEETGIILSLKPGKFCKLSLIGTVGTNHSFCNGLNFQVKW</sequence>
<evidence type="ECO:0000313" key="2">
    <source>
        <dbReference type="EMBL" id="SMP03082.1"/>
    </source>
</evidence>
<feature type="chain" id="PRO_5046249203" description="Alginate export domain-containing protein" evidence="1">
    <location>
        <begin position="21"/>
        <end position="684"/>
    </location>
</feature>
<evidence type="ECO:0008006" key="4">
    <source>
        <dbReference type="Google" id="ProtNLM"/>
    </source>
</evidence>
<protein>
    <recommendedName>
        <fullName evidence="4">Alginate export domain-containing protein</fullName>
    </recommendedName>
</protein>
<gene>
    <name evidence="2" type="ORF">SAMN06265339_0095</name>
</gene>
<accession>A0ABY1N8B8</accession>
<comment type="caution">
    <text evidence="2">The sequence shown here is derived from an EMBL/GenBank/DDBJ whole genome shotgun (WGS) entry which is preliminary data.</text>
</comment>
<dbReference type="RefSeq" id="WP_283399609.1">
    <property type="nucleotide sequence ID" value="NZ_FXUB01000001.1"/>
</dbReference>
<organism evidence="2 3">
    <name type="scientific">Desulfurobacterium pacificum</name>
    <dbReference type="NCBI Taxonomy" id="240166"/>
    <lineage>
        <taxon>Bacteria</taxon>
        <taxon>Pseudomonadati</taxon>
        <taxon>Aquificota</taxon>
        <taxon>Aquificia</taxon>
        <taxon>Desulfurobacteriales</taxon>
        <taxon>Desulfurobacteriaceae</taxon>
        <taxon>Desulfurobacterium</taxon>
    </lineage>
</organism>
<name>A0ABY1N8B8_9BACT</name>
<keyword evidence="3" id="KW-1185">Reference proteome</keyword>